<feature type="repeat" description="ANK" evidence="1">
    <location>
        <begin position="45"/>
        <end position="67"/>
    </location>
</feature>
<sequence>MSELGGAGSAQNVLKHIKLHVAALQGDLETAKKYENDLQLPITQNGETALHIAILAGQKEFVKKLVEWFGMPILEIQDEKGNDALSYAARIGSLDMVNVIVDVRDSIYLSLKSKKKALLKAASLGHTDITKRLSKLIDLQLLEDEEARRLYICCVEMGLYGEFYSFFLTDCPYGLPVALPPPRETLREVHATIKKRKSTSKFDDEFIA</sequence>
<dbReference type="SUPFAM" id="SSF48403">
    <property type="entry name" value="Ankyrin repeat"/>
    <property type="match status" value="1"/>
</dbReference>
<evidence type="ECO:0000313" key="2">
    <source>
        <dbReference type="EMBL" id="KAH7537092.1"/>
    </source>
</evidence>
<dbReference type="EMBL" id="JAEACU010000003">
    <property type="protein sequence ID" value="KAH7537092.1"/>
    <property type="molecule type" value="Genomic_DNA"/>
</dbReference>
<gene>
    <name evidence="2" type="ORF">FEM48_Zijuj03G0055300</name>
</gene>
<dbReference type="PANTHER" id="PTHR24121:SF21">
    <property type="entry name" value="ANKYRIN REPEAT FAMILY PROTEIN"/>
    <property type="match status" value="1"/>
</dbReference>
<dbReference type="Gene3D" id="1.25.40.20">
    <property type="entry name" value="Ankyrin repeat-containing domain"/>
    <property type="match status" value="1"/>
</dbReference>
<dbReference type="SMART" id="SM00248">
    <property type="entry name" value="ANK"/>
    <property type="match status" value="2"/>
</dbReference>
<dbReference type="InterPro" id="IPR002110">
    <property type="entry name" value="Ankyrin_rpt"/>
</dbReference>
<dbReference type="Pfam" id="PF12796">
    <property type="entry name" value="Ank_2"/>
    <property type="match status" value="1"/>
</dbReference>
<name>A0A978VNG7_ZIZJJ</name>
<reference evidence="2" key="1">
    <citation type="journal article" date="2021" name="Front. Plant Sci.">
        <title>Chromosome-Scale Genome Assembly for Chinese Sour Jujube and Insights Into Its Genome Evolution and Domestication Signature.</title>
        <authorList>
            <person name="Shen L.-Y."/>
            <person name="Luo H."/>
            <person name="Wang X.-L."/>
            <person name="Wang X.-M."/>
            <person name="Qiu X.-J."/>
            <person name="Liu H."/>
            <person name="Zhou S.-S."/>
            <person name="Jia K.-H."/>
            <person name="Nie S."/>
            <person name="Bao Y.-T."/>
            <person name="Zhang R.-G."/>
            <person name="Yun Q.-Z."/>
            <person name="Chai Y.-H."/>
            <person name="Lu J.-Y."/>
            <person name="Li Y."/>
            <person name="Zhao S.-W."/>
            <person name="Mao J.-F."/>
            <person name="Jia S.-G."/>
            <person name="Mao Y.-M."/>
        </authorList>
    </citation>
    <scope>NUCLEOTIDE SEQUENCE</scope>
    <source>
        <strain evidence="2">AT0</strain>
        <tissue evidence="2">Leaf</tissue>
    </source>
</reference>
<dbReference type="PROSITE" id="PS50088">
    <property type="entry name" value="ANK_REPEAT"/>
    <property type="match status" value="1"/>
</dbReference>
<evidence type="ECO:0000313" key="3">
    <source>
        <dbReference type="Proteomes" id="UP000813462"/>
    </source>
</evidence>
<dbReference type="AlphaFoldDB" id="A0A978VNG7"/>
<keyword evidence="1" id="KW-0040">ANK repeat</keyword>
<dbReference type="PANTHER" id="PTHR24121">
    <property type="entry name" value="NO MECHANORECEPTOR POTENTIAL C, ISOFORM D-RELATED"/>
    <property type="match status" value="1"/>
</dbReference>
<dbReference type="InterPro" id="IPR036770">
    <property type="entry name" value="Ankyrin_rpt-contain_sf"/>
</dbReference>
<dbReference type="PROSITE" id="PS50297">
    <property type="entry name" value="ANK_REP_REGION"/>
    <property type="match status" value="1"/>
</dbReference>
<accession>A0A978VNG7</accession>
<organism evidence="2 3">
    <name type="scientific">Ziziphus jujuba var. spinosa</name>
    <dbReference type="NCBI Taxonomy" id="714518"/>
    <lineage>
        <taxon>Eukaryota</taxon>
        <taxon>Viridiplantae</taxon>
        <taxon>Streptophyta</taxon>
        <taxon>Embryophyta</taxon>
        <taxon>Tracheophyta</taxon>
        <taxon>Spermatophyta</taxon>
        <taxon>Magnoliopsida</taxon>
        <taxon>eudicotyledons</taxon>
        <taxon>Gunneridae</taxon>
        <taxon>Pentapetalae</taxon>
        <taxon>rosids</taxon>
        <taxon>fabids</taxon>
        <taxon>Rosales</taxon>
        <taxon>Rhamnaceae</taxon>
        <taxon>Paliureae</taxon>
        <taxon>Ziziphus</taxon>
    </lineage>
</organism>
<evidence type="ECO:0000256" key="1">
    <source>
        <dbReference type="PROSITE-ProRule" id="PRU00023"/>
    </source>
</evidence>
<protein>
    <submittedName>
        <fullName evidence="2">Uncharacterized protein</fullName>
    </submittedName>
</protein>
<comment type="caution">
    <text evidence="2">The sequence shown here is derived from an EMBL/GenBank/DDBJ whole genome shotgun (WGS) entry which is preliminary data.</text>
</comment>
<dbReference type="Proteomes" id="UP000813462">
    <property type="component" value="Unassembled WGS sequence"/>
</dbReference>
<proteinExistence type="predicted"/>